<feature type="domain" description="RNA polymerase sigma factor 54 DNA-binding" evidence="9">
    <location>
        <begin position="344"/>
        <end position="500"/>
    </location>
</feature>
<dbReference type="GO" id="GO:0000428">
    <property type="term" value="C:DNA-directed RNA polymerase complex"/>
    <property type="evidence" value="ECO:0007669"/>
    <property type="project" value="UniProtKB-KW"/>
</dbReference>
<dbReference type="Pfam" id="PF04963">
    <property type="entry name" value="Sigma54_CBD"/>
    <property type="match status" value="1"/>
</dbReference>
<gene>
    <name evidence="11" type="ordered locus">Spico_1586</name>
</gene>
<organism evidence="11 12">
    <name type="scientific">Parasphaerochaeta coccoides (strain ATCC BAA-1237 / DSM 17374 / SPN1)</name>
    <name type="common">Sphaerochaeta coccoides</name>
    <dbReference type="NCBI Taxonomy" id="760011"/>
    <lineage>
        <taxon>Bacteria</taxon>
        <taxon>Pseudomonadati</taxon>
        <taxon>Spirochaetota</taxon>
        <taxon>Spirochaetia</taxon>
        <taxon>Spirochaetales</taxon>
        <taxon>Sphaerochaetaceae</taxon>
        <taxon>Parasphaerochaeta</taxon>
    </lineage>
</organism>
<dbReference type="HOGENOM" id="CLU_020569_1_1_12"/>
<dbReference type="NCBIfam" id="TIGR02395">
    <property type="entry name" value="rpoN_sigma"/>
    <property type="match status" value="1"/>
</dbReference>
<dbReference type="PANTHER" id="PTHR32248">
    <property type="entry name" value="RNA POLYMERASE SIGMA-54 FACTOR"/>
    <property type="match status" value="1"/>
</dbReference>
<dbReference type="GO" id="GO:0016987">
    <property type="term" value="F:sigma factor activity"/>
    <property type="evidence" value="ECO:0007669"/>
    <property type="project" value="UniProtKB-KW"/>
</dbReference>
<evidence type="ECO:0000256" key="8">
    <source>
        <dbReference type="ARBA" id="ARBA00023163"/>
    </source>
</evidence>
<dbReference type="PRINTS" id="PR00045">
    <property type="entry name" value="SIGMA54FCT"/>
</dbReference>
<keyword evidence="8" id="KW-0804">Transcription</keyword>
<dbReference type="PIRSF" id="PIRSF000774">
    <property type="entry name" value="RpoN"/>
    <property type="match status" value="1"/>
</dbReference>
<evidence type="ECO:0000256" key="3">
    <source>
        <dbReference type="ARBA" id="ARBA00022679"/>
    </source>
</evidence>
<dbReference type="Pfam" id="PF04552">
    <property type="entry name" value="Sigma54_DBD"/>
    <property type="match status" value="1"/>
</dbReference>
<dbReference type="GO" id="GO:0016779">
    <property type="term" value="F:nucleotidyltransferase activity"/>
    <property type="evidence" value="ECO:0007669"/>
    <property type="project" value="UniProtKB-KW"/>
</dbReference>
<reference evidence="11 12" key="2">
    <citation type="journal article" date="2012" name="Stand. Genomic Sci.">
        <title>Complete genome sequence of the termite hindgut bacterium Spirochaeta coccoides type strain (SPN1(T)), reclassification in the genus Sphaerochaeta as Sphaerochaeta coccoides comb. nov. and emendations of the family Spirochaetaceae and the genus Sphaerochaeta.</title>
        <authorList>
            <person name="Abt B."/>
            <person name="Han C."/>
            <person name="Scheuner C."/>
            <person name="Lu M."/>
            <person name="Lapidus A."/>
            <person name="Nolan M."/>
            <person name="Lucas S."/>
            <person name="Hammon N."/>
            <person name="Deshpande S."/>
            <person name="Cheng J.F."/>
            <person name="Tapia R."/>
            <person name="Goodwin L.A."/>
            <person name="Pitluck S."/>
            <person name="Liolios K."/>
            <person name="Pagani I."/>
            <person name="Ivanova N."/>
            <person name="Mavromatis K."/>
            <person name="Mikhailova N."/>
            <person name="Huntemann M."/>
            <person name="Pati A."/>
            <person name="Chen A."/>
            <person name="Palaniappan K."/>
            <person name="Land M."/>
            <person name="Hauser L."/>
            <person name="Brambilla E.M."/>
            <person name="Rohde M."/>
            <person name="Spring S."/>
            <person name="Gronow S."/>
            <person name="Goker M."/>
            <person name="Woyke T."/>
            <person name="Bristow J."/>
            <person name="Eisen J.A."/>
            <person name="Markowitz V."/>
            <person name="Hugenholtz P."/>
            <person name="Kyrpides N.C."/>
            <person name="Klenk H.P."/>
            <person name="Detter J.C."/>
        </authorList>
    </citation>
    <scope>NUCLEOTIDE SEQUENCE [LARGE SCALE GENOMIC DNA]</scope>
    <source>
        <strain evidence="12">ATCC BAA-1237 / DSM 17374 / SPN1</strain>
    </source>
</reference>
<evidence type="ECO:0000256" key="7">
    <source>
        <dbReference type="ARBA" id="ARBA00023125"/>
    </source>
</evidence>
<evidence type="ECO:0000259" key="9">
    <source>
        <dbReference type="Pfam" id="PF04552"/>
    </source>
</evidence>
<keyword evidence="4" id="KW-0548">Nucleotidyltransferase</keyword>
<dbReference type="PROSITE" id="PS00718">
    <property type="entry name" value="SIGMA54_2"/>
    <property type="match status" value="1"/>
</dbReference>
<sequence>MILRRVTFTSVMSSRTYDMLAPQLTLEQKQLLKLSPQMLQSFELMMLPLQELQARISDAIESNPALEIPESTSISYEDFTRMGFRDRDSMDDSLTDSASYGSDIYDGQHYRADGATPGEARGYDENAMQRQNRMIDGVLTQKESLQEHLFKQLNLHELTRRQRHIAELIISNLDANGFHTLPVETLEDGLTQEDVAPVVSLLQSFDPSGIAVTDFRESLVVQARNDGLEAQVLDDFSRLVYDALELMRPGKEAEAAKMLKLDPDEVSTLYAYLRSLTPFPGQAYNTEPDQFVIPDLSIHVVDGSLEMRLNQDALPALTINTQFTGLGETLKERKDDPSSKETVEYIQKMSREASVLISQIHLRNQTLHKVGLALIKLQSDFFFKGPRYLRPMTLKNVAEEVGVHETTISRISQAKWMDTDWGFLPLKQMFSTGVATSGGSTADMSRTSVKEIIREIIDESENKRLSDQKISDLLAKKGISVARRTVAKYRKELDIDSSFGR</sequence>
<proteinExistence type="inferred from homology"/>
<keyword evidence="2" id="KW-0240">DNA-directed RNA polymerase</keyword>
<dbReference type="EMBL" id="CP002659">
    <property type="protein sequence ID" value="AEC02788.1"/>
    <property type="molecule type" value="Genomic_DNA"/>
</dbReference>
<dbReference type="AlphaFoldDB" id="F4GJP1"/>
<evidence type="ECO:0000256" key="4">
    <source>
        <dbReference type="ARBA" id="ARBA00022695"/>
    </source>
</evidence>
<keyword evidence="3" id="KW-0808">Transferase</keyword>
<dbReference type="PROSITE" id="PS50044">
    <property type="entry name" value="SIGMA54_3"/>
    <property type="match status" value="1"/>
</dbReference>
<evidence type="ECO:0000256" key="2">
    <source>
        <dbReference type="ARBA" id="ARBA00022478"/>
    </source>
</evidence>
<protein>
    <submittedName>
        <fullName evidence="11">RNA polymerase, sigma 54 subunit, RpoN</fullName>
    </submittedName>
</protein>
<feature type="domain" description="RNA polymerase sigma factor 54 core-binding" evidence="10">
    <location>
        <begin position="137"/>
        <end position="322"/>
    </location>
</feature>
<dbReference type="eggNOG" id="COG1508">
    <property type="taxonomic scope" value="Bacteria"/>
</dbReference>
<dbReference type="PANTHER" id="PTHR32248:SF4">
    <property type="entry name" value="RNA POLYMERASE SIGMA-54 FACTOR"/>
    <property type="match status" value="1"/>
</dbReference>
<dbReference type="InterPro" id="IPR000394">
    <property type="entry name" value="RNA_pol_sigma_54"/>
</dbReference>
<dbReference type="Pfam" id="PF00309">
    <property type="entry name" value="Sigma54_AID"/>
    <property type="match status" value="1"/>
</dbReference>
<dbReference type="Proteomes" id="UP000007939">
    <property type="component" value="Chromosome"/>
</dbReference>
<keyword evidence="7" id="KW-0238">DNA-binding</keyword>
<evidence type="ECO:0000256" key="6">
    <source>
        <dbReference type="ARBA" id="ARBA00023082"/>
    </source>
</evidence>
<dbReference type="InterPro" id="IPR038709">
    <property type="entry name" value="RpoN_core-bd_sf"/>
</dbReference>
<dbReference type="GO" id="GO:0006352">
    <property type="term" value="P:DNA-templated transcription initiation"/>
    <property type="evidence" value="ECO:0007669"/>
    <property type="project" value="InterPro"/>
</dbReference>
<evidence type="ECO:0000256" key="5">
    <source>
        <dbReference type="ARBA" id="ARBA00023015"/>
    </source>
</evidence>
<accession>F4GJP1</accession>
<keyword evidence="12" id="KW-1185">Reference proteome</keyword>
<dbReference type="STRING" id="760011.Spico_1586"/>
<dbReference type="Gene3D" id="1.10.10.1330">
    <property type="entry name" value="RNA polymerase sigma-54 factor, core-binding domain"/>
    <property type="match status" value="1"/>
</dbReference>
<dbReference type="InterPro" id="IPR007046">
    <property type="entry name" value="RNA_pol_sigma_54_core-bd"/>
</dbReference>
<keyword evidence="6" id="KW-0731">Sigma factor</keyword>
<keyword evidence="5" id="KW-0805">Transcription regulation</keyword>
<dbReference type="Gene3D" id="1.10.10.60">
    <property type="entry name" value="Homeodomain-like"/>
    <property type="match status" value="1"/>
</dbReference>
<dbReference type="GO" id="GO:0001216">
    <property type="term" value="F:DNA-binding transcription activator activity"/>
    <property type="evidence" value="ECO:0007669"/>
    <property type="project" value="InterPro"/>
</dbReference>
<evidence type="ECO:0000259" key="10">
    <source>
        <dbReference type="Pfam" id="PF04963"/>
    </source>
</evidence>
<dbReference type="GO" id="GO:0003677">
    <property type="term" value="F:DNA binding"/>
    <property type="evidence" value="ECO:0007669"/>
    <property type="project" value="UniProtKB-KW"/>
</dbReference>
<evidence type="ECO:0000256" key="1">
    <source>
        <dbReference type="ARBA" id="ARBA00008798"/>
    </source>
</evidence>
<dbReference type="KEGG" id="scc:Spico_1586"/>
<dbReference type="InterPro" id="IPR007634">
    <property type="entry name" value="RNA_pol_sigma_54_DNA-bd"/>
</dbReference>
<name>F4GJP1_PARC1</name>
<comment type="similarity">
    <text evidence="1">Belongs to the sigma-54 factor family.</text>
</comment>
<evidence type="ECO:0000313" key="12">
    <source>
        <dbReference type="Proteomes" id="UP000007939"/>
    </source>
</evidence>
<evidence type="ECO:0000313" key="11">
    <source>
        <dbReference type="EMBL" id="AEC02788.1"/>
    </source>
</evidence>
<reference evidence="12" key="1">
    <citation type="submission" date="2011-04" db="EMBL/GenBank/DDBJ databases">
        <title>The complete genome of Spirochaeta coccoides DSM 17374.</title>
        <authorList>
            <person name="Lucas S."/>
            <person name="Copeland A."/>
            <person name="Lapidus A."/>
            <person name="Bruce D."/>
            <person name="Goodwin L."/>
            <person name="Pitluck S."/>
            <person name="Peters L."/>
            <person name="Kyrpides N."/>
            <person name="Mavromatis K."/>
            <person name="Pagani I."/>
            <person name="Ivanova N."/>
            <person name="Ovchinnikova G."/>
            <person name="Lu M."/>
            <person name="Detter J.C."/>
            <person name="Tapia R."/>
            <person name="Han C."/>
            <person name="Land M."/>
            <person name="Hauser L."/>
            <person name="Markowitz V."/>
            <person name="Cheng J.-F."/>
            <person name="Hugenholtz P."/>
            <person name="Woyke T."/>
            <person name="Wu D."/>
            <person name="Spring S."/>
            <person name="Schroeder M."/>
            <person name="Brambilla E."/>
            <person name="Klenk H.-P."/>
            <person name="Eisen J.A."/>
        </authorList>
    </citation>
    <scope>NUCLEOTIDE SEQUENCE [LARGE SCALE GENOMIC DNA]</scope>
    <source>
        <strain evidence="12">ATCC BAA-1237 / DSM 17374 / SPN1</strain>
    </source>
</reference>